<comment type="caution">
    <text evidence="2">The sequence shown here is derived from an EMBL/GenBank/DDBJ whole genome shotgun (WGS) entry which is preliminary data.</text>
</comment>
<dbReference type="Proteomes" id="UP000288216">
    <property type="component" value="Unassembled WGS sequence"/>
</dbReference>
<accession>A0A401P0D6</accession>
<evidence type="ECO:0008006" key="4">
    <source>
        <dbReference type="Google" id="ProtNLM"/>
    </source>
</evidence>
<dbReference type="OrthoDB" id="10061830at2759"/>
<gene>
    <name evidence="2" type="ORF">scyTo_0007904</name>
</gene>
<dbReference type="AlphaFoldDB" id="A0A401P0D6"/>
<dbReference type="GO" id="GO:0001938">
    <property type="term" value="P:positive regulation of endothelial cell proliferation"/>
    <property type="evidence" value="ECO:0007669"/>
    <property type="project" value="TreeGrafter"/>
</dbReference>
<dbReference type="InterPro" id="IPR018887">
    <property type="entry name" value="MYDGF"/>
</dbReference>
<evidence type="ECO:0000313" key="2">
    <source>
        <dbReference type="EMBL" id="GCB66595.1"/>
    </source>
</evidence>
<dbReference type="PANTHER" id="PTHR31230:SF1">
    <property type="entry name" value="MYELOID-DERIVED GROWTH FACTOR"/>
    <property type="match status" value="1"/>
</dbReference>
<dbReference type="OMA" id="CIFTYAS"/>
<name>A0A401P0D6_SCYTO</name>
<feature type="signal peptide" evidence="1">
    <location>
        <begin position="1"/>
        <end position="24"/>
    </location>
</feature>
<keyword evidence="1" id="KW-0732">Signal</keyword>
<dbReference type="GO" id="GO:0045766">
    <property type="term" value="P:positive regulation of angiogenesis"/>
    <property type="evidence" value="ECO:0007669"/>
    <property type="project" value="TreeGrafter"/>
</dbReference>
<dbReference type="GO" id="GO:0005615">
    <property type="term" value="C:extracellular space"/>
    <property type="evidence" value="ECO:0007669"/>
    <property type="project" value="TreeGrafter"/>
</dbReference>
<dbReference type="PANTHER" id="PTHR31230">
    <property type="entry name" value="MYELOID-DERIVED GROWTH FACTOR MYDGF"/>
    <property type="match status" value="1"/>
</dbReference>
<dbReference type="STRING" id="75743.A0A401P0D6"/>
<sequence length="162" mass="17676">MELAGRALVVVILICAAGSSGAAAERSRTGEFDVRPGGLVHSHSETLGEHVCTFTYASQGGTNERWHMSVGISEDNKLFSCSVWRPQGKSYLFFTQFKAEVTNAKIAFANGFSQAAIDGRGDVPLKEDEYIIKENSVTHKDGSFKSELSKLLIVAHTRHDEL</sequence>
<evidence type="ECO:0000313" key="3">
    <source>
        <dbReference type="Proteomes" id="UP000288216"/>
    </source>
</evidence>
<dbReference type="EMBL" id="BFAA01002948">
    <property type="protein sequence ID" value="GCB66595.1"/>
    <property type="molecule type" value="Genomic_DNA"/>
</dbReference>
<dbReference type="Pfam" id="PF10572">
    <property type="entry name" value="UPF0556"/>
    <property type="match status" value="1"/>
</dbReference>
<proteinExistence type="predicted"/>
<feature type="chain" id="PRO_5019364316" description="Myeloid-derived growth factor" evidence="1">
    <location>
        <begin position="25"/>
        <end position="162"/>
    </location>
</feature>
<protein>
    <recommendedName>
        <fullName evidence="4">Myeloid-derived growth factor</fullName>
    </recommendedName>
</protein>
<keyword evidence="3" id="KW-1185">Reference proteome</keyword>
<organism evidence="2 3">
    <name type="scientific">Scyliorhinus torazame</name>
    <name type="common">Cloudy catshark</name>
    <name type="synonym">Catulus torazame</name>
    <dbReference type="NCBI Taxonomy" id="75743"/>
    <lineage>
        <taxon>Eukaryota</taxon>
        <taxon>Metazoa</taxon>
        <taxon>Chordata</taxon>
        <taxon>Craniata</taxon>
        <taxon>Vertebrata</taxon>
        <taxon>Chondrichthyes</taxon>
        <taxon>Elasmobranchii</taxon>
        <taxon>Galeomorphii</taxon>
        <taxon>Galeoidea</taxon>
        <taxon>Carcharhiniformes</taxon>
        <taxon>Scyliorhinidae</taxon>
        <taxon>Scyliorhinus</taxon>
    </lineage>
</organism>
<reference evidence="2 3" key="1">
    <citation type="journal article" date="2018" name="Nat. Ecol. Evol.">
        <title>Shark genomes provide insights into elasmobranch evolution and the origin of vertebrates.</title>
        <authorList>
            <person name="Hara Y"/>
            <person name="Yamaguchi K"/>
            <person name="Onimaru K"/>
            <person name="Kadota M"/>
            <person name="Koyanagi M"/>
            <person name="Keeley SD"/>
            <person name="Tatsumi K"/>
            <person name="Tanaka K"/>
            <person name="Motone F"/>
            <person name="Kageyama Y"/>
            <person name="Nozu R"/>
            <person name="Adachi N"/>
            <person name="Nishimura O"/>
            <person name="Nakagawa R"/>
            <person name="Tanegashima C"/>
            <person name="Kiyatake I"/>
            <person name="Matsumoto R"/>
            <person name="Murakumo K"/>
            <person name="Nishida K"/>
            <person name="Terakita A"/>
            <person name="Kuratani S"/>
            <person name="Sato K"/>
            <person name="Hyodo S Kuraku.S."/>
        </authorList>
    </citation>
    <scope>NUCLEOTIDE SEQUENCE [LARGE SCALE GENOMIC DNA]</scope>
</reference>
<evidence type="ECO:0000256" key="1">
    <source>
        <dbReference type="SAM" id="SignalP"/>
    </source>
</evidence>